<dbReference type="PANTHER" id="PTHR45788">
    <property type="entry name" value="SUCCINATE/FUMARATE MITOCHONDRIAL TRANSPORTER-RELATED"/>
    <property type="match status" value="1"/>
</dbReference>
<keyword evidence="21" id="KW-1185">Reference proteome</keyword>
<evidence type="ECO:0000256" key="17">
    <source>
        <dbReference type="ARBA" id="ARBA00093390"/>
    </source>
</evidence>
<dbReference type="GO" id="GO:0071913">
    <property type="term" value="F:citrate secondary active transmembrane transporter activity"/>
    <property type="evidence" value="ECO:0007669"/>
    <property type="project" value="TreeGrafter"/>
</dbReference>
<dbReference type="EMBL" id="BEZZ01002056">
    <property type="protein sequence ID" value="GCC21096.1"/>
    <property type="molecule type" value="Genomic_DNA"/>
</dbReference>
<dbReference type="SUPFAM" id="SSF103506">
    <property type="entry name" value="Mitochondrial carrier"/>
    <property type="match status" value="1"/>
</dbReference>
<keyword evidence="7" id="KW-0496">Mitochondrion</keyword>
<dbReference type="Proteomes" id="UP000287033">
    <property type="component" value="Unassembled WGS sequence"/>
</dbReference>
<feature type="repeat" description="Solcar" evidence="18">
    <location>
        <begin position="94"/>
        <end position="178"/>
    </location>
</feature>
<comment type="similarity">
    <text evidence="2 19">Belongs to the mitochondrial carrier (TC 2.A.29) family.</text>
</comment>
<evidence type="ECO:0000256" key="9">
    <source>
        <dbReference type="ARBA" id="ARBA00036042"/>
    </source>
</evidence>
<evidence type="ECO:0000256" key="4">
    <source>
        <dbReference type="ARBA" id="ARBA00022692"/>
    </source>
</evidence>
<evidence type="ECO:0000256" key="13">
    <source>
        <dbReference type="ARBA" id="ARBA00047569"/>
    </source>
</evidence>
<evidence type="ECO:0000256" key="14">
    <source>
        <dbReference type="ARBA" id="ARBA00048440"/>
    </source>
</evidence>
<dbReference type="InterPro" id="IPR023395">
    <property type="entry name" value="MCP_dom_sf"/>
</dbReference>
<dbReference type="GO" id="GO:0031966">
    <property type="term" value="C:mitochondrial membrane"/>
    <property type="evidence" value="ECO:0007669"/>
    <property type="project" value="UniProtKB-SubCell"/>
</dbReference>
<dbReference type="STRING" id="137246.A0A401RSJ0"/>
<reference evidence="20 21" key="1">
    <citation type="journal article" date="2018" name="Nat. Ecol. Evol.">
        <title>Shark genomes provide insights into elasmobranch evolution and the origin of vertebrates.</title>
        <authorList>
            <person name="Hara Y"/>
            <person name="Yamaguchi K"/>
            <person name="Onimaru K"/>
            <person name="Kadota M"/>
            <person name="Koyanagi M"/>
            <person name="Keeley SD"/>
            <person name="Tatsumi K"/>
            <person name="Tanaka K"/>
            <person name="Motone F"/>
            <person name="Kageyama Y"/>
            <person name="Nozu R"/>
            <person name="Adachi N"/>
            <person name="Nishimura O"/>
            <person name="Nakagawa R"/>
            <person name="Tanegashima C"/>
            <person name="Kiyatake I"/>
            <person name="Matsumoto R"/>
            <person name="Murakumo K"/>
            <person name="Nishida K"/>
            <person name="Terakita A"/>
            <person name="Kuratani S"/>
            <person name="Sato K"/>
            <person name="Hyodo S Kuraku.S."/>
        </authorList>
    </citation>
    <scope>NUCLEOTIDE SEQUENCE [LARGE SCALE GENOMIC DNA]</scope>
</reference>
<dbReference type="PANTHER" id="PTHR45788:SF4">
    <property type="entry name" value="TRICARBOXYLATE TRANSPORT PROTEIN, MITOCHONDRIAL"/>
    <property type="match status" value="1"/>
</dbReference>
<evidence type="ECO:0000256" key="18">
    <source>
        <dbReference type="PROSITE-ProRule" id="PRU00282"/>
    </source>
</evidence>
<keyword evidence="5" id="KW-0677">Repeat</keyword>
<dbReference type="InterPro" id="IPR049563">
    <property type="entry name" value="TXTP-like"/>
</dbReference>
<evidence type="ECO:0000313" key="20">
    <source>
        <dbReference type="EMBL" id="GCC21096.1"/>
    </source>
</evidence>
<gene>
    <name evidence="20" type="ORF">chiPu_0019563</name>
</gene>
<evidence type="ECO:0000256" key="7">
    <source>
        <dbReference type="ARBA" id="ARBA00023128"/>
    </source>
</evidence>
<comment type="caution">
    <text evidence="20">The sequence shown here is derived from an EMBL/GenBank/DDBJ whole genome shotgun (WGS) entry which is preliminary data.</text>
</comment>
<keyword evidence="8 18" id="KW-0472">Membrane</keyword>
<evidence type="ECO:0000313" key="21">
    <source>
        <dbReference type="Proteomes" id="UP000287033"/>
    </source>
</evidence>
<organism evidence="20 21">
    <name type="scientific">Chiloscyllium punctatum</name>
    <name type="common">Brownbanded bambooshark</name>
    <name type="synonym">Hemiscyllium punctatum</name>
    <dbReference type="NCBI Taxonomy" id="137246"/>
    <lineage>
        <taxon>Eukaryota</taxon>
        <taxon>Metazoa</taxon>
        <taxon>Chordata</taxon>
        <taxon>Craniata</taxon>
        <taxon>Vertebrata</taxon>
        <taxon>Chondrichthyes</taxon>
        <taxon>Elasmobranchii</taxon>
        <taxon>Galeomorphii</taxon>
        <taxon>Galeoidea</taxon>
        <taxon>Orectolobiformes</taxon>
        <taxon>Hemiscylliidae</taxon>
        <taxon>Chiloscyllium</taxon>
    </lineage>
</organism>
<accession>A0A401RSJ0</accession>
<evidence type="ECO:0000256" key="15">
    <source>
        <dbReference type="ARBA" id="ARBA00048949"/>
    </source>
</evidence>
<comment type="catalytic activity">
    <reaction evidence="11">
        <text>citrate(out) + (S)-malate(in) = citrate(in) + (S)-malate(out)</text>
        <dbReference type="Rhea" id="RHEA:72483"/>
        <dbReference type="ChEBI" id="CHEBI:15589"/>
        <dbReference type="ChEBI" id="CHEBI:16947"/>
    </reaction>
</comment>
<name>A0A401RSJ0_CHIPU</name>
<sequence length="190" mass="21396">MTDRERYQLLDRFGMFEFLSNQMRDSQGKLSNRQSLLCGLGAGVFEAVLVVCPMETVKVKFIHDQCSPKPKYRGFFHGVREIVREQGDNPAKEMNPIITGLFGALAGAASVFGNTPLDVVKTRMQGLEAHKYRSTWDCAIQIMKYEGPLANHMQRNLDYLKNTGGEYFIRIIECRKTSFSQTSGPCDLAG</sequence>
<dbReference type="Gene3D" id="1.50.40.10">
    <property type="entry name" value="Mitochondrial carrier domain"/>
    <property type="match status" value="2"/>
</dbReference>
<protein>
    <recommendedName>
        <fullName evidence="12">Citrate transport protein</fullName>
    </recommendedName>
</protein>
<comment type="catalytic activity">
    <reaction evidence="13">
        <text>D-threo-isocitrate(in) + citrate(out) = D-threo-isocitrate(out) + citrate(in)</text>
        <dbReference type="Rhea" id="RHEA:72471"/>
        <dbReference type="ChEBI" id="CHEBI:15562"/>
        <dbReference type="ChEBI" id="CHEBI:16947"/>
    </reaction>
</comment>
<evidence type="ECO:0000256" key="16">
    <source>
        <dbReference type="ARBA" id="ARBA00049256"/>
    </source>
</evidence>
<keyword evidence="4 18" id="KW-0812">Transmembrane</keyword>
<comment type="catalytic activity">
    <reaction evidence="16">
        <text>phosphoenolpyruvate(in) + citrate(out) = phosphoenolpyruvate(out) + citrate(in)</text>
        <dbReference type="Rhea" id="RHEA:72487"/>
        <dbReference type="ChEBI" id="CHEBI:16947"/>
        <dbReference type="ChEBI" id="CHEBI:58702"/>
    </reaction>
</comment>
<evidence type="ECO:0000256" key="12">
    <source>
        <dbReference type="ARBA" id="ARBA00042640"/>
    </source>
</evidence>
<dbReference type="OMA" id="EGPLANH"/>
<evidence type="ECO:0000256" key="19">
    <source>
        <dbReference type="RuleBase" id="RU000488"/>
    </source>
</evidence>
<evidence type="ECO:0000256" key="8">
    <source>
        <dbReference type="ARBA" id="ARBA00023136"/>
    </source>
</evidence>
<comment type="catalytic activity">
    <reaction evidence="10">
        <text>citrate(out) + succinate(in) = citrate(in) + succinate(out)</text>
        <dbReference type="Rhea" id="RHEA:28835"/>
        <dbReference type="ChEBI" id="CHEBI:16947"/>
        <dbReference type="ChEBI" id="CHEBI:30031"/>
    </reaction>
</comment>
<dbReference type="PROSITE" id="PS50920">
    <property type="entry name" value="SOLCAR"/>
    <property type="match status" value="1"/>
</dbReference>
<comment type="catalytic activity">
    <reaction evidence="15">
        <text>trans-aconitate(in) + citrate(out) = trans-aconitate(out) + citrate(in)</text>
        <dbReference type="Rhea" id="RHEA:72479"/>
        <dbReference type="ChEBI" id="CHEBI:15708"/>
        <dbReference type="ChEBI" id="CHEBI:16947"/>
    </reaction>
</comment>
<evidence type="ECO:0000256" key="5">
    <source>
        <dbReference type="ARBA" id="ARBA00022737"/>
    </source>
</evidence>
<dbReference type="OrthoDB" id="44467at2759"/>
<comment type="subcellular location">
    <subcellularLocation>
        <location evidence="1">Mitochondrion membrane</location>
        <topology evidence="1">Multi-pass membrane protein</topology>
    </subcellularLocation>
</comment>
<dbReference type="InterPro" id="IPR018108">
    <property type="entry name" value="MCP_transmembrane"/>
</dbReference>
<evidence type="ECO:0000256" key="1">
    <source>
        <dbReference type="ARBA" id="ARBA00004225"/>
    </source>
</evidence>
<dbReference type="AlphaFoldDB" id="A0A401RSJ0"/>
<comment type="function">
    <text evidence="17">Mitochondrial electroneutral antiporter that exports citrate from the mitochondria into the cytosol in exchange for malate. Also able to mediate the exchange of citrate for isocitrate, phosphoenolpyruvate, cis-aconitate and to a lesser extent trans-aconitate, maleate and succinate. In the cytoplasm, citrate plays important roles in fatty acid and sterol synthesis, regulation of glycolysis, protein acetylation, and other physiopathological processes.</text>
</comment>
<keyword evidence="6" id="KW-1133">Transmembrane helix</keyword>
<proteinExistence type="inferred from homology"/>
<evidence type="ECO:0000256" key="6">
    <source>
        <dbReference type="ARBA" id="ARBA00022989"/>
    </source>
</evidence>
<evidence type="ECO:0000256" key="11">
    <source>
        <dbReference type="ARBA" id="ARBA00036668"/>
    </source>
</evidence>
<evidence type="ECO:0000256" key="3">
    <source>
        <dbReference type="ARBA" id="ARBA00022448"/>
    </source>
</evidence>
<comment type="catalytic activity">
    <reaction evidence="14">
        <text>maleate(in) + citrate(out) = maleate(out) + citrate(in)</text>
        <dbReference type="Rhea" id="RHEA:72491"/>
        <dbReference type="ChEBI" id="CHEBI:16947"/>
        <dbReference type="ChEBI" id="CHEBI:30780"/>
    </reaction>
</comment>
<evidence type="ECO:0000256" key="2">
    <source>
        <dbReference type="ARBA" id="ARBA00006375"/>
    </source>
</evidence>
<comment type="catalytic activity">
    <reaction evidence="9">
        <text>cis-aconitate(in) + citrate(out) = cis-aconitate(out) + citrate(in)</text>
        <dbReference type="Rhea" id="RHEA:72475"/>
        <dbReference type="ChEBI" id="CHEBI:16383"/>
        <dbReference type="ChEBI" id="CHEBI:16947"/>
    </reaction>
</comment>
<keyword evidence="3 19" id="KW-0813">Transport</keyword>
<dbReference type="Pfam" id="PF00153">
    <property type="entry name" value="Mito_carr"/>
    <property type="match status" value="2"/>
</dbReference>
<evidence type="ECO:0000256" key="10">
    <source>
        <dbReference type="ARBA" id="ARBA00036264"/>
    </source>
</evidence>
<dbReference type="GO" id="GO:0006843">
    <property type="term" value="P:mitochondrial citrate transmembrane transport"/>
    <property type="evidence" value="ECO:0007669"/>
    <property type="project" value="TreeGrafter"/>
</dbReference>